<dbReference type="GO" id="GO:0046872">
    <property type="term" value="F:metal ion binding"/>
    <property type="evidence" value="ECO:0007669"/>
    <property type="project" value="InterPro"/>
</dbReference>
<gene>
    <name evidence="2" type="ORF">LCGC14_1726470</name>
</gene>
<dbReference type="InterPro" id="IPR018389">
    <property type="entry name" value="DctP_fam"/>
</dbReference>
<dbReference type="PANTHER" id="PTHR33376:SF15">
    <property type="entry name" value="BLL6794 PROTEIN"/>
    <property type="match status" value="1"/>
</dbReference>
<dbReference type="GO" id="GO:0055085">
    <property type="term" value="P:transmembrane transport"/>
    <property type="evidence" value="ECO:0007669"/>
    <property type="project" value="InterPro"/>
</dbReference>
<dbReference type="InterPro" id="IPR036724">
    <property type="entry name" value="Cobalamin-bd_sf"/>
</dbReference>
<dbReference type="GO" id="GO:0031419">
    <property type="term" value="F:cobalamin binding"/>
    <property type="evidence" value="ECO:0007669"/>
    <property type="project" value="InterPro"/>
</dbReference>
<evidence type="ECO:0000313" key="2">
    <source>
        <dbReference type="EMBL" id="KKM08176.1"/>
    </source>
</evidence>
<sequence>MKYVHTFTVAAAVLTMAAQTAEARTLSFSSSSPPSAATSEVLKDWAETLKEATDGELEIEFYWQQSLSKLGDNLDAVASGLADMAVVVPAYSRQKLPLNYLSSTSIGTGDPWVISEAWLKTRKEFPAFIEEEVKAKAQIIAMGVYFYNHAELAEQVTSMLRKRGLGIKTLVGGMGITPKLAEELAVDAYAADGHQAQNKALALLGQ</sequence>
<dbReference type="Pfam" id="PF03480">
    <property type="entry name" value="DctP"/>
    <property type="match status" value="1"/>
</dbReference>
<name>A0A0F9JRF9_9ZZZZ</name>
<reference evidence="2" key="1">
    <citation type="journal article" date="2015" name="Nature">
        <title>Complex archaea that bridge the gap between prokaryotes and eukaryotes.</title>
        <authorList>
            <person name="Spang A."/>
            <person name="Saw J.H."/>
            <person name="Jorgensen S.L."/>
            <person name="Zaremba-Niedzwiedzka K."/>
            <person name="Martijn J."/>
            <person name="Lind A.E."/>
            <person name="van Eijk R."/>
            <person name="Schleper C."/>
            <person name="Guy L."/>
            <person name="Ettema T.J."/>
        </authorList>
    </citation>
    <scope>NUCLEOTIDE SEQUENCE</scope>
</reference>
<dbReference type="AlphaFoldDB" id="A0A0F9JRF9"/>
<dbReference type="PANTHER" id="PTHR33376">
    <property type="match status" value="1"/>
</dbReference>
<organism evidence="2">
    <name type="scientific">marine sediment metagenome</name>
    <dbReference type="NCBI Taxonomy" id="412755"/>
    <lineage>
        <taxon>unclassified sequences</taxon>
        <taxon>metagenomes</taxon>
        <taxon>ecological metagenomes</taxon>
    </lineage>
</organism>
<protein>
    <submittedName>
        <fullName evidence="2">Uncharacterized protein</fullName>
    </submittedName>
</protein>
<dbReference type="EMBL" id="LAZR01015607">
    <property type="protein sequence ID" value="KKM08176.1"/>
    <property type="molecule type" value="Genomic_DNA"/>
</dbReference>
<dbReference type="InterPro" id="IPR038404">
    <property type="entry name" value="TRAP_DctP_sf"/>
</dbReference>
<dbReference type="Gene3D" id="3.40.190.170">
    <property type="entry name" value="Bacterial extracellular solute-binding protein, family 7"/>
    <property type="match status" value="1"/>
</dbReference>
<evidence type="ECO:0000256" key="1">
    <source>
        <dbReference type="ARBA" id="ARBA00022729"/>
    </source>
</evidence>
<keyword evidence="1" id="KW-0732">Signal</keyword>
<comment type="caution">
    <text evidence="2">The sequence shown here is derived from an EMBL/GenBank/DDBJ whole genome shotgun (WGS) entry which is preliminary data.</text>
</comment>
<proteinExistence type="predicted"/>
<dbReference type="SUPFAM" id="SSF52242">
    <property type="entry name" value="Cobalamin (vitamin B12)-binding domain"/>
    <property type="match status" value="1"/>
</dbReference>
<accession>A0A0F9JRF9</accession>